<dbReference type="EMBL" id="GL348716">
    <property type="protein sequence ID" value="EFH55587.1"/>
    <property type="molecule type" value="Genomic_DNA"/>
</dbReference>
<accession>D7LDL1</accession>
<dbReference type="SUPFAM" id="SSF101148">
    <property type="entry name" value="Plant invertase/pectin methylesterase inhibitor"/>
    <property type="match status" value="1"/>
</dbReference>
<dbReference type="AlphaFoldDB" id="D7LDL1"/>
<evidence type="ECO:0000313" key="2">
    <source>
        <dbReference type="Proteomes" id="UP000008694"/>
    </source>
</evidence>
<dbReference type="Proteomes" id="UP000008694">
    <property type="component" value="Unassembled WGS sequence"/>
</dbReference>
<name>D7LDL1_ARALL</name>
<gene>
    <name evidence="1" type="ORF">ARALYDRAFT_902179</name>
</gene>
<protein>
    <submittedName>
        <fullName evidence="1">Uncharacterized protein</fullName>
    </submittedName>
</protein>
<evidence type="ECO:0000313" key="1">
    <source>
        <dbReference type="EMBL" id="EFH55587.1"/>
    </source>
</evidence>
<organism evidence="2">
    <name type="scientific">Arabidopsis lyrata subsp. lyrata</name>
    <name type="common">Lyre-leaved rock-cress</name>
    <dbReference type="NCBI Taxonomy" id="81972"/>
    <lineage>
        <taxon>Eukaryota</taxon>
        <taxon>Viridiplantae</taxon>
        <taxon>Streptophyta</taxon>
        <taxon>Embryophyta</taxon>
        <taxon>Tracheophyta</taxon>
        <taxon>Spermatophyta</taxon>
        <taxon>Magnoliopsida</taxon>
        <taxon>eudicotyledons</taxon>
        <taxon>Gunneridae</taxon>
        <taxon>Pentapetalae</taxon>
        <taxon>rosids</taxon>
        <taxon>malvids</taxon>
        <taxon>Brassicales</taxon>
        <taxon>Brassicaceae</taxon>
        <taxon>Camelineae</taxon>
        <taxon>Arabidopsis</taxon>
    </lineage>
</organism>
<reference evidence="2" key="1">
    <citation type="journal article" date="2011" name="Nat. Genet.">
        <title>The Arabidopsis lyrata genome sequence and the basis of rapid genome size change.</title>
        <authorList>
            <person name="Hu T.T."/>
            <person name="Pattyn P."/>
            <person name="Bakker E.G."/>
            <person name="Cao J."/>
            <person name="Cheng J.-F."/>
            <person name="Clark R.M."/>
            <person name="Fahlgren N."/>
            <person name="Fawcett J.A."/>
            <person name="Grimwood J."/>
            <person name="Gundlach H."/>
            <person name="Haberer G."/>
            <person name="Hollister J.D."/>
            <person name="Ossowski S."/>
            <person name="Ottilar R.P."/>
            <person name="Salamov A.A."/>
            <person name="Schneeberger K."/>
            <person name="Spannagl M."/>
            <person name="Wang X."/>
            <person name="Yang L."/>
            <person name="Nasrallah M.E."/>
            <person name="Bergelson J."/>
            <person name="Carrington J.C."/>
            <person name="Gaut B.S."/>
            <person name="Schmutz J."/>
            <person name="Mayer K.F.X."/>
            <person name="Van de Peer Y."/>
            <person name="Grigoriev I.V."/>
            <person name="Nordborg M."/>
            <person name="Weigel D."/>
            <person name="Guo Y.-L."/>
        </authorList>
    </citation>
    <scope>NUCLEOTIDE SEQUENCE [LARGE SCALE GENOMIC DNA]</scope>
    <source>
        <strain evidence="2">cv. MN47</strain>
    </source>
</reference>
<dbReference type="HOGENOM" id="CLU_3053062_0_0_1"/>
<proteinExistence type="predicted"/>
<sequence length="54" mass="6286">MSQLTEAGFEAVLDCDDEWTKDINHSQVSPFAGWYHDVRNLIKIIRVIIRRLNA</sequence>
<dbReference type="Gramene" id="scaffold_401680.1">
    <property type="protein sequence ID" value="scaffold_401680.1"/>
    <property type="gene ID" value="scaffold_401680.1"/>
</dbReference>
<keyword evidence="2" id="KW-1185">Reference proteome</keyword>
<dbReference type="InterPro" id="IPR035513">
    <property type="entry name" value="Invertase/methylesterase_inhib"/>
</dbReference>